<dbReference type="PANTHER" id="PTHR12296">
    <property type="entry name" value="DENN DOMAIN-CONTAINING PROTEIN 4"/>
    <property type="match status" value="1"/>
</dbReference>
<dbReference type="Gene3D" id="3.40.50.11500">
    <property type="match status" value="1"/>
</dbReference>
<feature type="coiled-coil region" evidence="1">
    <location>
        <begin position="827"/>
        <end position="938"/>
    </location>
</feature>
<dbReference type="InterPro" id="IPR043153">
    <property type="entry name" value="DENN_C"/>
</dbReference>
<dbReference type="InterPro" id="IPR001194">
    <property type="entry name" value="cDENN_dom"/>
</dbReference>
<dbReference type="PANTHER" id="PTHR12296:SF31">
    <property type="entry name" value="DENN (AEX-3) DOMAIN PROTEIN (AFU_ORTHOLOGUE AFUA_6G11200)"/>
    <property type="match status" value="1"/>
</dbReference>
<feature type="region of interest" description="Disordered" evidence="2">
    <location>
        <begin position="237"/>
        <end position="284"/>
    </location>
</feature>
<feature type="compositionally biased region" description="Basic and acidic residues" evidence="2">
    <location>
        <begin position="242"/>
        <end position="260"/>
    </location>
</feature>
<feature type="compositionally biased region" description="Polar residues" evidence="2">
    <location>
        <begin position="442"/>
        <end position="461"/>
    </location>
</feature>
<dbReference type="InterPro" id="IPR051696">
    <property type="entry name" value="DENN_Domain_GEFs"/>
</dbReference>
<sequence>MTFGSVGKAATKKHHKQSPFPATPYLHAAAENTAEKRDRQSRPSDPDIDHHVVDIAADYITTQHTPPSSLPGIKGDLPSRGPLSRNSSFASQSAPPSPSYAPSEVFSEDSTVSHHPYASRGAIRTTRMKGRTATANTRAPGIMEEEEQDEVRGLRSESKLGLGGLGLNQSSLSVGSRHKADKMLGLDPNAKLASMYMVSGLGKSTAEWSLADTDTTRGVQPLEDSLGLFWRPEMLGSSFSGDKQDRTAPEDGTRTRKDSKSSTFTNGGLSKDLRGRHVADAGPGGAQRLVSKAIKFAHPRDVEVVNSALAPPTTCHAFSFSIPRQDTLAAVARERLGSAVSGMRNASAADLDRPAPVTSKNMTSATEITYYGVTLTVYSHADKDRALQLKVIKTRSERLKLGTQNSLNSMNPVSPNYHPPGTRKASTTSDRKRGRRHLGNVLRNQSEGDVTLGSETETGVSDSDMEGPLSRRRWAGDRLSVVESVPEDVRAVFDEQNDVFWMPYAITIVSRFPIYDTLQDYLRLSWARFSKNARVHMTQVGRLLNTTPPRPGGAILLPVGTSADDEVVLEVSMPGGLIDFDKGLVKVDFQIWPLFQALDLDHILTCAEVALSNSGRIIFCSKHPAMLNIAVSSLKYLVELRGWNGITVPVIHARDATFIIEDPGPYIIGMSTECRYLLAPPAQVVIVDIDTNSLSCRSPPPNVITPRPRREKSKHKLLAALGPSYPTDRSIPMEFKVSYPKGSFRPFNKMTWAKGERPAYLGERLRVPGWWKAESVVVVFDKILADKHKKPSLIQRLTRSGVNRAQAQLTVGEQLAKGMMLHYVEARDDLEVKVAKINRRLLRLIQEGEHWKSQFETFEKYADRLTVEANELKTKIERERKEARRLSSIANEQTKANQDLEEKLQNTESARAQAMRQLSDMHSSIQELEREREEIMNSIEMQIVGALNQYLPPPSPSISSRPSTPGHDGASPDVTSVTRSLGRKAGRPFTADSQRSGMSGMTGVSVLGHAKGERKKIPIGREGSVVETVQTVEGRLPGSLEGSIADRVANIQIKIKLEMALNVVSSQRASSSMTNRTNEESEGEDDEAYADADDDAETSANTSTETAVEEDDGSSPDKTLIEPPEVVSALGLSDLGGEATSGEETDTETERGSRNGASRPPSVVEAEAILKGDFPPVPIAPVGIVGLDRGKTKIRPRRDTAKSTVSAEDKKLVAVKPTAADDEKVVAFKPTAADDEKVVAVKPTAANDSKVVATNKPKATKVKSRARPTKTATTTEGIVLAHVGVQSDADSDSGRSDTTAGRGKKGRKGLGVDKNGKRLSAMSTASTTITFGKAV</sequence>
<evidence type="ECO:0000256" key="2">
    <source>
        <dbReference type="SAM" id="MobiDB-lite"/>
    </source>
</evidence>
<keyword evidence="1" id="KW-0175">Coiled coil</keyword>
<dbReference type="GO" id="GO:0032483">
    <property type="term" value="P:regulation of Rab protein signal transduction"/>
    <property type="evidence" value="ECO:0007669"/>
    <property type="project" value="TreeGrafter"/>
</dbReference>
<gene>
    <name evidence="4" type="ORF">B9479_003282</name>
</gene>
<dbReference type="Gene3D" id="1.20.1270.60">
    <property type="entry name" value="Arfaptin homology (AH) domain/BAR domain"/>
    <property type="match status" value="1"/>
</dbReference>
<feature type="region of interest" description="Disordered" evidence="2">
    <location>
        <begin position="402"/>
        <end position="469"/>
    </location>
</feature>
<dbReference type="GO" id="GO:0031410">
    <property type="term" value="C:cytoplasmic vesicle"/>
    <property type="evidence" value="ECO:0007669"/>
    <property type="project" value="TreeGrafter"/>
</dbReference>
<dbReference type="SUPFAM" id="SSF103657">
    <property type="entry name" value="BAR/IMD domain-like"/>
    <property type="match status" value="1"/>
</dbReference>
<protein>
    <recommendedName>
        <fullName evidence="3">cDENN domain-containing protein</fullName>
    </recommendedName>
</protein>
<keyword evidence="5" id="KW-1185">Reference proteome</keyword>
<organism evidence="4 5">
    <name type="scientific">Cryptococcus floricola</name>
    <dbReference type="NCBI Taxonomy" id="2591691"/>
    <lineage>
        <taxon>Eukaryota</taxon>
        <taxon>Fungi</taxon>
        <taxon>Dikarya</taxon>
        <taxon>Basidiomycota</taxon>
        <taxon>Agaricomycotina</taxon>
        <taxon>Tremellomycetes</taxon>
        <taxon>Tremellales</taxon>
        <taxon>Cryptococcaceae</taxon>
        <taxon>Cryptococcus</taxon>
    </lineage>
</organism>
<accession>A0A5D3B0U8</accession>
<evidence type="ECO:0000313" key="4">
    <source>
        <dbReference type="EMBL" id="TYJ56039.1"/>
    </source>
</evidence>
<dbReference type="Pfam" id="PF02141">
    <property type="entry name" value="DENN"/>
    <property type="match status" value="1"/>
</dbReference>
<evidence type="ECO:0000313" key="5">
    <source>
        <dbReference type="Proteomes" id="UP000322245"/>
    </source>
</evidence>
<feature type="compositionally biased region" description="Polar residues" evidence="2">
    <location>
        <begin position="402"/>
        <end position="414"/>
    </location>
</feature>
<proteinExistence type="predicted"/>
<feature type="region of interest" description="Disordered" evidence="2">
    <location>
        <begin position="1065"/>
        <end position="1163"/>
    </location>
</feature>
<dbReference type="EMBL" id="NIDF01000030">
    <property type="protein sequence ID" value="TYJ56039.1"/>
    <property type="molecule type" value="Genomic_DNA"/>
</dbReference>
<feature type="region of interest" description="Disordered" evidence="2">
    <location>
        <begin position="1"/>
        <end position="136"/>
    </location>
</feature>
<evidence type="ECO:0000259" key="3">
    <source>
        <dbReference type="SMART" id="SM00799"/>
    </source>
</evidence>
<feature type="compositionally biased region" description="Basic residues" evidence="2">
    <location>
        <begin position="1258"/>
        <end position="1268"/>
    </location>
</feature>
<feature type="compositionally biased region" description="Polar residues" evidence="2">
    <location>
        <begin position="1065"/>
        <end position="1076"/>
    </location>
</feature>
<dbReference type="InterPro" id="IPR027267">
    <property type="entry name" value="AH/BAR_dom_sf"/>
</dbReference>
<feature type="compositionally biased region" description="Basic and acidic residues" evidence="2">
    <location>
        <begin position="33"/>
        <end position="53"/>
    </location>
</feature>
<dbReference type="SMART" id="SM00799">
    <property type="entry name" value="DENN"/>
    <property type="match status" value="1"/>
</dbReference>
<name>A0A5D3B0U8_9TREE</name>
<feature type="region of interest" description="Disordered" evidence="2">
    <location>
        <begin position="1256"/>
        <end position="1325"/>
    </location>
</feature>
<evidence type="ECO:0000256" key="1">
    <source>
        <dbReference type="SAM" id="Coils"/>
    </source>
</evidence>
<dbReference type="Proteomes" id="UP000322245">
    <property type="component" value="Unassembled WGS sequence"/>
</dbReference>
<reference evidence="4 5" key="1">
    <citation type="submission" date="2017-05" db="EMBL/GenBank/DDBJ databases">
        <title>The Genome Sequence of Tsuchiyaea wingfieldii DSM 27421.</title>
        <authorList>
            <person name="Cuomo C."/>
            <person name="Passer A."/>
            <person name="Billmyre B."/>
            <person name="Heitman J."/>
        </authorList>
    </citation>
    <scope>NUCLEOTIDE SEQUENCE [LARGE SCALE GENOMIC DNA]</scope>
    <source>
        <strain evidence="4 5">DSM 27421</strain>
    </source>
</reference>
<comment type="caution">
    <text evidence="4">The sequence shown here is derived from an EMBL/GenBank/DDBJ whole genome shotgun (WGS) entry which is preliminary data.</text>
</comment>
<feature type="region of interest" description="Disordered" evidence="2">
    <location>
        <begin position="948"/>
        <end position="1022"/>
    </location>
</feature>
<feature type="domain" description="cDENN" evidence="3">
    <location>
        <begin position="501"/>
        <end position="692"/>
    </location>
</feature>
<feature type="compositionally biased region" description="Acidic residues" evidence="2">
    <location>
        <begin position="1080"/>
        <end position="1097"/>
    </location>
</feature>